<evidence type="ECO:0000259" key="1">
    <source>
        <dbReference type="PROSITE" id="PS51186"/>
    </source>
</evidence>
<dbReference type="PROSITE" id="PS51186">
    <property type="entry name" value="GNAT"/>
    <property type="match status" value="1"/>
</dbReference>
<gene>
    <name evidence="2" type="ORF">STRCI_003160</name>
</gene>
<dbReference type="Pfam" id="PF13302">
    <property type="entry name" value="Acetyltransf_3"/>
    <property type="match status" value="1"/>
</dbReference>
<dbReference type="SUPFAM" id="SSF55729">
    <property type="entry name" value="Acyl-CoA N-acyltransferases (Nat)"/>
    <property type="match status" value="1"/>
</dbReference>
<name>A0ABY7KG78_9ACTN</name>
<dbReference type="RefSeq" id="WP_269659587.1">
    <property type="nucleotide sequence ID" value="NZ_CP114413.1"/>
</dbReference>
<organism evidence="2 3">
    <name type="scientific">Streptomyces cinnabarinus</name>
    <dbReference type="NCBI Taxonomy" id="67287"/>
    <lineage>
        <taxon>Bacteria</taxon>
        <taxon>Bacillati</taxon>
        <taxon>Actinomycetota</taxon>
        <taxon>Actinomycetes</taxon>
        <taxon>Kitasatosporales</taxon>
        <taxon>Streptomycetaceae</taxon>
        <taxon>Streptomyces</taxon>
    </lineage>
</organism>
<dbReference type="InterPro" id="IPR000182">
    <property type="entry name" value="GNAT_dom"/>
</dbReference>
<reference evidence="2" key="1">
    <citation type="submission" date="2022-12" db="EMBL/GenBank/DDBJ databases">
        <authorList>
            <person name="Ruckert C."/>
            <person name="Busche T."/>
            <person name="Kalinowski J."/>
            <person name="Wittmann C."/>
        </authorList>
    </citation>
    <scope>NUCLEOTIDE SEQUENCE</scope>
    <source>
        <strain evidence="2">DSM 40467</strain>
    </source>
</reference>
<dbReference type="Proteomes" id="UP001164439">
    <property type="component" value="Chromosome"/>
</dbReference>
<keyword evidence="3" id="KW-1185">Reference proteome</keyword>
<dbReference type="Gene3D" id="3.40.630.30">
    <property type="match status" value="1"/>
</dbReference>
<sequence length="163" mass="17697">MTEPLRTLRLDLVPLRVEHAGEMAAVLADPALHTFIGGSPATPEALRARYERLVAGSPDPEVSWHNWVLRLRAEDRLVGTVQATVTARSAEIAWVVGTAWQGRGLATEAARALVDRLRDQPAMESVIAHVHPGHTASAAVARAAGLTPTEERQDGEIRWLLKP</sequence>
<protein>
    <submittedName>
        <fullName evidence="2">GNAT family N-acetyltransferase</fullName>
    </submittedName>
</protein>
<accession>A0ABY7KG78</accession>
<dbReference type="EMBL" id="CP114413">
    <property type="protein sequence ID" value="WAZ21951.1"/>
    <property type="molecule type" value="Genomic_DNA"/>
</dbReference>
<dbReference type="InterPro" id="IPR016181">
    <property type="entry name" value="Acyl_CoA_acyltransferase"/>
</dbReference>
<feature type="domain" description="N-acetyltransferase" evidence="1">
    <location>
        <begin position="10"/>
        <end position="163"/>
    </location>
</feature>
<evidence type="ECO:0000313" key="3">
    <source>
        <dbReference type="Proteomes" id="UP001164439"/>
    </source>
</evidence>
<dbReference type="PANTHER" id="PTHR43441">
    <property type="entry name" value="RIBOSOMAL-PROTEIN-SERINE ACETYLTRANSFERASE"/>
    <property type="match status" value="1"/>
</dbReference>
<evidence type="ECO:0000313" key="2">
    <source>
        <dbReference type="EMBL" id="WAZ21951.1"/>
    </source>
</evidence>
<proteinExistence type="predicted"/>
<dbReference type="PANTHER" id="PTHR43441:SF10">
    <property type="entry name" value="ACETYLTRANSFERASE"/>
    <property type="match status" value="1"/>
</dbReference>
<dbReference type="InterPro" id="IPR051908">
    <property type="entry name" value="Ribosomal_N-acetyltransferase"/>
</dbReference>